<reference evidence="1" key="1">
    <citation type="submission" date="2021-01" db="EMBL/GenBank/DDBJ databases">
        <title>Whole genome shotgun sequence of Actinoplanes tereljensis NBRC 105297.</title>
        <authorList>
            <person name="Komaki H."/>
            <person name="Tamura T."/>
        </authorList>
    </citation>
    <scope>NUCLEOTIDE SEQUENCE</scope>
    <source>
        <strain evidence="1">NBRC 105297</strain>
    </source>
</reference>
<evidence type="ECO:0000313" key="1">
    <source>
        <dbReference type="EMBL" id="GIF22089.1"/>
    </source>
</evidence>
<sequence>MENKLLYLQQTRHESPFVSCSHEWSIAQSFALYGNTPGYVLTISGDPASGFDFEELRNSYSLFGDTVSHLKEFGVPRRLGSPFVVECVDLVAPFGQPAVRVKP</sequence>
<accession>A0A919NNG3</accession>
<keyword evidence="2" id="KW-1185">Reference proteome</keyword>
<name>A0A919NNG3_9ACTN</name>
<dbReference type="EMBL" id="BOMY01000033">
    <property type="protein sequence ID" value="GIF22089.1"/>
    <property type="molecule type" value="Genomic_DNA"/>
</dbReference>
<proteinExistence type="predicted"/>
<dbReference type="AlphaFoldDB" id="A0A919NNG3"/>
<protein>
    <submittedName>
        <fullName evidence="1">Uncharacterized protein</fullName>
    </submittedName>
</protein>
<gene>
    <name evidence="1" type="ORF">Ate02nite_48190</name>
</gene>
<dbReference type="Proteomes" id="UP000623608">
    <property type="component" value="Unassembled WGS sequence"/>
</dbReference>
<comment type="caution">
    <text evidence="1">The sequence shown here is derived from an EMBL/GenBank/DDBJ whole genome shotgun (WGS) entry which is preliminary data.</text>
</comment>
<evidence type="ECO:0000313" key="2">
    <source>
        <dbReference type="Proteomes" id="UP000623608"/>
    </source>
</evidence>
<organism evidence="1 2">
    <name type="scientific">Paractinoplanes tereljensis</name>
    <dbReference type="NCBI Taxonomy" id="571912"/>
    <lineage>
        <taxon>Bacteria</taxon>
        <taxon>Bacillati</taxon>
        <taxon>Actinomycetota</taxon>
        <taxon>Actinomycetes</taxon>
        <taxon>Micromonosporales</taxon>
        <taxon>Micromonosporaceae</taxon>
        <taxon>Paractinoplanes</taxon>
    </lineage>
</organism>